<keyword evidence="2" id="KW-0934">Plastid</keyword>
<dbReference type="RefSeq" id="YP_009258604.1">
    <property type="nucleotide sequence ID" value="NC_030357.1"/>
</dbReference>
<feature type="transmembrane region" description="Helical" evidence="1">
    <location>
        <begin position="189"/>
        <end position="206"/>
    </location>
</feature>
<sequence length="429" mass="50827">MKQYRKNRIRLLPTESSTTSKLSQSFLKSNKKNIINQLKIHWEIFLSTYQYSKKDPGGPTFRRRVAFEYFSPAYGASVDLKSVKRYSCAPMSFQGTKYFSSEARKGETIFSSETKENLYLKKKDVRERNFFYLKQEKFSSSNYFILAKIVDLIGAKHCVQNRFRQLIKINTKYLELEKLFQIKVFKNTFLLYWISYLLIEQIYQFIKMNSLFLYQAKGFAPFGPVWGKKNKIEIQNNENFFFLKCKDFLMLKWYQNKIHTWCEAQILNKKTSFNQFNQGSEVIFAPTSHIRTSIFGKGCVFGFTNTISYSQEETNKQEVRSNNLSQTGCCPSGKMNNLTKVSNGLRQRYLRLIKKIIQKSKVTTQLELIQKLNEIIGALADTFIINNINKRSVAIKVNRILYQFLWRWGLIRHRKQKAKWIKNRYWSLQ</sequence>
<organism evidence="2">
    <name type="scientific">Cosmarium botrytis</name>
    <dbReference type="NCBI Taxonomy" id="33101"/>
    <lineage>
        <taxon>Eukaryota</taxon>
        <taxon>Viridiplantae</taxon>
        <taxon>Streptophyta</taxon>
        <taxon>Zygnematophyceae</taxon>
        <taxon>Zygnematophycidae</taxon>
        <taxon>Desmidiales</taxon>
        <taxon>Desmidiaceae</taxon>
        <taxon>Cosmarium</taxon>
    </lineage>
</organism>
<keyword evidence="1" id="KW-1133">Transmembrane helix</keyword>
<dbReference type="AlphaFoldDB" id="A0A191T5G4"/>
<geneLocation type="chloroplast" evidence="2"/>
<keyword evidence="2" id="KW-0150">Chloroplast</keyword>
<evidence type="ECO:0000256" key="1">
    <source>
        <dbReference type="SAM" id="Phobius"/>
    </source>
</evidence>
<keyword evidence="1" id="KW-0472">Membrane</keyword>
<dbReference type="EMBL" id="KU646492">
    <property type="protein sequence ID" value="ANI25641.1"/>
    <property type="molecule type" value="Genomic_DNA"/>
</dbReference>
<reference evidence="2" key="1">
    <citation type="journal article" date="2016" name="Front. Plant Sci.">
        <title>Comparative Chloroplast Genome Analyses of Streptophyte Green Algae Uncover Major Structural Alterations in the Klebsormidiophyceae, Coleochaetophyceae and Zygnematophyceae.</title>
        <authorList>
            <person name="Lemieux C."/>
            <person name="Otis C."/>
            <person name="Turmel M."/>
        </authorList>
    </citation>
    <scope>NUCLEOTIDE SEQUENCE</scope>
</reference>
<keyword evidence="1" id="KW-0812">Transmembrane</keyword>
<dbReference type="GeneID" id="27984913"/>
<name>A0A191T5G4_9VIRI</name>
<evidence type="ECO:0000313" key="2">
    <source>
        <dbReference type="EMBL" id="ANI25641.1"/>
    </source>
</evidence>
<protein>
    <submittedName>
        <fullName evidence="2">Putative intron maturase</fullName>
    </submittedName>
</protein>
<gene>
    <name evidence="2" type="primary">orf429</name>
</gene>
<accession>A0A191T5G4</accession>
<proteinExistence type="predicted"/>